<name>A0AAD7UMI0_9STRA</name>
<dbReference type="SUPFAM" id="SSF53383">
    <property type="entry name" value="PLP-dependent transferases"/>
    <property type="match status" value="1"/>
</dbReference>
<dbReference type="InterPro" id="IPR000192">
    <property type="entry name" value="Aminotrans_V_dom"/>
</dbReference>
<evidence type="ECO:0000313" key="3">
    <source>
        <dbReference type="EMBL" id="KAJ8611019.1"/>
    </source>
</evidence>
<gene>
    <name evidence="3" type="ORF">CTAYLR_007063</name>
</gene>
<dbReference type="Gene3D" id="3.90.1150.10">
    <property type="entry name" value="Aspartate Aminotransferase, domain 1"/>
    <property type="match status" value="1"/>
</dbReference>
<feature type="region of interest" description="Disordered" evidence="1">
    <location>
        <begin position="597"/>
        <end position="638"/>
    </location>
</feature>
<dbReference type="InterPro" id="IPR015421">
    <property type="entry name" value="PyrdxlP-dep_Trfase_major"/>
</dbReference>
<accession>A0AAD7UMI0</accession>
<dbReference type="Gene3D" id="3.40.640.10">
    <property type="entry name" value="Type I PLP-dependent aspartate aminotransferase-like (Major domain)"/>
    <property type="match status" value="1"/>
</dbReference>
<feature type="compositionally biased region" description="Basic residues" evidence="1">
    <location>
        <begin position="606"/>
        <end position="618"/>
    </location>
</feature>
<comment type="caution">
    <text evidence="3">The sequence shown here is derived from an EMBL/GenBank/DDBJ whole genome shotgun (WGS) entry which is preliminary data.</text>
</comment>
<reference evidence="3" key="1">
    <citation type="submission" date="2023-01" db="EMBL/GenBank/DDBJ databases">
        <title>Metagenome sequencing of chrysophaentin producing Chrysophaeum taylorii.</title>
        <authorList>
            <person name="Davison J."/>
            <person name="Bewley C."/>
        </authorList>
    </citation>
    <scope>NUCLEOTIDE SEQUENCE</scope>
    <source>
        <strain evidence="3">NIES-1699</strain>
    </source>
</reference>
<dbReference type="EMBL" id="JAQMWT010000084">
    <property type="protein sequence ID" value="KAJ8611019.1"/>
    <property type="molecule type" value="Genomic_DNA"/>
</dbReference>
<evidence type="ECO:0000256" key="1">
    <source>
        <dbReference type="SAM" id="MobiDB-lite"/>
    </source>
</evidence>
<proteinExistence type="predicted"/>
<dbReference type="PANTHER" id="PTHR43686:SF1">
    <property type="entry name" value="AMINOTRAN_5 DOMAIN-CONTAINING PROTEIN"/>
    <property type="match status" value="1"/>
</dbReference>
<evidence type="ECO:0000313" key="4">
    <source>
        <dbReference type="Proteomes" id="UP001230188"/>
    </source>
</evidence>
<evidence type="ECO:0000259" key="2">
    <source>
        <dbReference type="Pfam" id="PF00266"/>
    </source>
</evidence>
<feature type="domain" description="Aminotransferase class V" evidence="2">
    <location>
        <begin position="57"/>
        <end position="454"/>
    </location>
</feature>
<organism evidence="3 4">
    <name type="scientific">Chrysophaeum taylorii</name>
    <dbReference type="NCBI Taxonomy" id="2483200"/>
    <lineage>
        <taxon>Eukaryota</taxon>
        <taxon>Sar</taxon>
        <taxon>Stramenopiles</taxon>
        <taxon>Ochrophyta</taxon>
        <taxon>Pelagophyceae</taxon>
        <taxon>Pelagomonadales</taxon>
        <taxon>Pelagomonadaceae</taxon>
        <taxon>Chrysophaeum</taxon>
    </lineage>
</organism>
<protein>
    <recommendedName>
        <fullName evidence="2">Aminotransferase class V domain-containing protein</fullName>
    </recommendedName>
</protein>
<dbReference type="InterPro" id="IPR015422">
    <property type="entry name" value="PyrdxlP-dep_Trfase_small"/>
</dbReference>
<keyword evidence="4" id="KW-1185">Reference proteome</keyword>
<dbReference type="Proteomes" id="UP001230188">
    <property type="component" value="Unassembled WGS sequence"/>
</dbReference>
<dbReference type="InterPro" id="IPR015424">
    <property type="entry name" value="PyrdxlP-dep_Trfase"/>
</dbReference>
<dbReference type="AlphaFoldDB" id="A0AAD7UMI0"/>
<dbReference type="PANTHER" id="PTHR43686">
    <property type="entry name" value="SULFURTRANSFERASE-RELATED"/>
    <property type="match status" value="1"/>
</dbReference>
<sequence>MRLLPKSHATREQAEEDKFKRIHDAQIGLDAVITTPFGKRCLLYADFTASGRSVTFIEDYVAKQVLPMYANTHTEASATGKATSAQREGARQMIHEALRADPAKYVVLFVGSGVTGCLAKLADALLGRSEAADDKTVVFGGPFEHHSNEILWRERGVGYATIDEGSDGLANLEILKEKMETYQDHRLIGSFSAGSNVTGIAPSAKYKKDLNKLLNERGALAIWDYAGAGPYVDIDLSGPNAPDAVVISTHKFIGGPGASGVLVADREKIFGAVRVPTIPGGGTVVRVSEKEVDYVGELEEREAAGTPGIIQDIRAGLAFQLKSFITPEGIRAKEREHLLKALPQLSQHPKIWLIGADRRSYWDFNHRLGIVSFLIRHGDAFLHPAFVTTVLNDVYGIQSRPGCSCAGPYGHRLFEINENTSRKMMDQAEDSFGFVKPGWTRVNFGAFMTAAEVDFVIAAIAQVADHGHKLLTQYAVDAATADWLPRRTCTGNNSNPFGMDLDLELRGGSKPPPKPRKVANAKKREQRFAQYLAEATAIYAEAGADVECHQAAQWPGGDFVDPETKMPGTFARLTSEDLDDQAKWLHRAFVLPSDVAEEHLTTAKTTSKKLARPWRRRKSSDLPTPAKQKEPVDLRTFI</sequence>
<dbReference type="Pfam" id="PF00266">
    <property type="entry name" value="Aminotran_5"/>
    <property type="match status" value="1"/>
</dbReference>
<feature type="compositionally biased region" description="Basic and acidic residues" evidence="1">
    <location>
        <begin position="627"/>
        <end position="638"/>
    </location>
</feature>